<dbReference type="AlphaFoldDB" id="A0A0B6Z9H4"/>
<name>A0A0B6Z9H4_9EUPU</name>
<protein>
    <submittedName>
        <fullName evidence="1">Uncharacterized protein</fullName>
    </submittedName>
</protein>
<accession>A0A0B6Z9H4</accession>
<sequence length="51" mass="5861">PSPTSEVHTEGEKMRHSYRNTQVNNNTVDKAMVCNKISVNQCYFDCTQLQI</sequence>
<evidence type="ECO:0000313" key="1">
    <source>
        <dbReference type="EMBL" id="CEK64365.1"/>
    </source>
</evidence>
<reference evidence="1" key="1">
    <citation type="submission" date="2014-12" db="EMBL/GenBank/DDBJ databases">
        <title>Insight into the proteome of Arion vulgaris.</title>
        <authorList>
            <person name="Aradska J."/>
            <person name="Bulat T."/>
            <person name="Smidak R."/>
            <person name="Sarate P."/>
            <person name="Gangsoo J."/>
            <person name="Sialana F."/>
            <person name="Bilban M."/>
            <person name="Lubec G."/>
        </authorList>
    </citation>
    <scope>NUCLEOTIDE SEQUENCE</scope>
    <source>
        <tissue evidence="1">Skin</tissue>
    </source>
</reference>
<dbReference type="EMBL" id="HACG01017500">
    <property type="protein sequence ID" value="CEK64365.1"/>
    <property type="molecule type" value="Transcribed_RNA"/>
</dbReference>
<organism evidence="1">
    <name type="scientific">Arion vulgaris</name>
    <dbReference type="NCBI Taxonomy" id="1028688"/>
    <lineage>
        <taxon>Eukaryota</taxon>
        <taxon>Metazoa</taxon>
        <taxon>Spiralia</taxon>
        <taxon>Lophotrochozoa</taxon>
        <taxon>Mollusca</taxon>
        <taxon>Gastropoda</taxon>
        <taxon>Heterobranchia</taxon>
        <taxon>Euthyneura</taxon>
        <taxon>Panpulmonata</taxon>
        <taxon>Eupulmonata</taxon>
        <taxon>Stylommatophora</taxon>
        <taxon>Helicina</taxon>
        <taxon>Arionoidea</taxon>
        <taxon>Arionidae</taxon>
        <taxon>Arion</taxon>
    </lineage>
</organism>
<proteinExistence type="predicted"/>
<gene>
    <name evidence="1" type="primary">ORF51527</name>
</gene>
<feature type="non-terminal residue" evidence="1">
    <location>
        <position position="1"/>
    </location>
</feature>